<reference evidence="2" key="1">
    <citation type="journal article" date="2019" name="Int. J. Syst. Evol. Microbiol.">
        <title>The Global Catalogue of Microorganisms (GCM) 10K type strain sequencing project: providing services to taxonomists for standard genome sequencing and annotation.</title>
        <authorList>
            <consortium name="The Broad Institute Genomics Platform"/>
            <consortium name="The Broad Institute Genome Sequencing Center for Infectious Disease"/>
            <person name="Wu L."/>
            <person name="Ma J."/>
        </authorList>
    </citation>
    <scope>NUCLEOTIDE SEQUENCE [LARGE SCALE GENOMIC DNA]</scope>
    <source>
        <strain evidence="2">CGMCC 4.7173</strain>
    </source>
</reference>
<evidence type="ECO:0000313" key="2">
    <source>
        <dbReference type="Proteomes" id="UP001596207"/>
    </source>
</evidence>
<sequence>TAAGAVAVVILLPLRLARAGGWRGTRLSLGGNSVTDVFTGRVYSGSELLLVDLLDTLPVALLAPTDSVEAAA</sequence>
<comment type="caution">
    <text evidence="1">The sequence shown here is derived from an EMBL/GenBank/DDBJ whole genome shotgun (WGS) entry which is preliminary data.</text>
</comment>
<gene>
    <name evidence="1" type="ORF">ACFPZ4_14840</name>
</gene>
<feature type="non-terminal residue" evidence="1">
    <location>
        <position position="1"/>
    </location>
</feature>
<dbReference type="EMBL" id="JBHSQQ010000076">
    <property type="protein sequence ID" value="MFC5942748.1"/>
    <property type="molecule type" value="Genomic_DNA"/>
</dbReference>
<protein>
    <submittedName>
        <fullName evidence="1">Uncharacterized protein</fullName>
    </submittedName>
</protein>
<dbReference type="Proteomes" id="UP001596207">
    <property type="component" value="Unassembled WGS sequence"/>
</dbReference>
<accession>A0ABW1HQ05</accession>
<name>A0ABW1HQ05_9ACTN</name>
<organism evidence="1 2">
    <name type="scientific">Micromonospora harpali</name>
    <dbReference type="NCBI Taxonomy" id="1490225"/>
    <lineage>
        <taxon>Bacteria</taxon>
        <taxon>Bacillati</taxon>
        <taxon>Actinomycetota</taxon>
        <taxon>Actinomycetes</taxon>
        <taxon>Micromonosporales</taxon>
        <taxon>Micromonosporaceae</taxon>
        <taxon>Micromonospora</taxon>
    </lineage>
</organism>
<dbReference type="RefSeq" id="WP_377536674.1">
    <property type="nucleotide sequence ID" value="NZ_JBHSQQ010000076.1"/>
</dbReference>
<proteinExistence type="predicted"/>
<keyword evidence="2" id="KW-1185">Reference proteome</keyword>
<evidence type="ECO:0000313" key="1">
    <source>
        <dbReference type="EMBL" id="MFC5942748.1"/>
    </source>
</evidence>